<dbReference type="EMBL" id="VSSQ01001563">
    <property type="protein sequence ID" value="MPM09383.1"/>
    <property type="molecule type" value="Genomic_DNA"/>
</dbReference>
<proteinExistence type="predicted"/>
<protein>
    <submittedName>
        <fullName evidence="2">Uncharacterized protein</fullName>
    </submittedName>
</protein>
<feature type="compositionally biased region" description="Basic and acidic residues" evidence="1">
    <location>
        <begin position="210"/>
        <end position="222"/>
    </location>
</feature>
<organism evidence="2">
    <name type="scientific">bioreactor metagenome</name>
    <dbReference type="NCBI Taxonomy" id="1076179"/>
    <lineage>
        <taxon>unclassified sequences</taxon>
        <taxon>metagenomes</taxon>
        <taxon>ecological metagenomes</taxon>
    </lineage>
</organism>
<feature type="region of interest" description="Disordered" evidence="1">
    <location>
        <begin position="65"/>
        <end position="90"/>
    </location>
</feature>
<feature type="region of interest" description="Disordered" evidence="1">
    <location>
        <begin position="121"/>
        <end position="222"/>
    </location>
</feature>
<comment type="caution">
    <text evidence="2">The sequence shown here is derived from an EMBL/GenBank/DDBJ whole genome shotgun (WGS) entry which is preliminary data.</text>
</comment>
<dbReference type="AlphaFoldDB" id="A0A644X510"/>
<name>A0A644X510_9ZZZZ</name>
<sequence length="222" mass="24208">MKKEIFNHIRFDDQLEGFFIPAVLPSVEEKVTCPLLGAGAARTVEAEDKKGFLSEGKEPLVVFSPVKEKPPSPGRFIPLKGGDQPHGRDFSRREGRDIPKMTGRLLHIPQAPLLRVQFEEKGNSTGDDEGTARGRTGFRSGHLPVGSRQSPPGSPEEPFIFLHAQGGSPERVRFKRPPVDFGAERRSRQGQPGGQPVGAAPAGQPVGSEEVERVGVDRQRIP</sequence>
<reference evidence="2" key="1">
    <citation type="submission" date="2019-08" db="EMBL/GenBank/DDBJ databases">
        <authorList>
            <person name="Kucharzyk K."/>
            <person name="Murdoch R.W."/>
            <person name="Higgins S."/>
            <person name="Loffler F."/>
        </authorList>
    </citation>
    <scope>NUCLEOTIDE SEQUENCE</scope>
</reference>
<evidence type="ECO:0000256" key="1">
    <source>
        <dbReference type="SAM" id="MobiDB-lite"/>
    </source>
</evidence>
<gene>
    <name evidence="2" type="ORF">SDC9_55700</name>
</gene>
<evidence type="ECO:0000313" key="2">
    <source>
        <dbReference type="EMBL" id="MPM09383.1"/>
    </source>
</evidence>
<accession>A0A644X510</accession>
<feature type="compositionally biased region" description="Low complexity" evidence="1">
    <location>
        <begin position="197"/>
        <end position="207"/>
    </location>
</feature>